<dbReference type="PhylomeDB" id="B0Y8X2"/>
<evidence type="ECO:0000256" key="2">
    <source>
        <dbReference type="SAM" id="MobiDB-lite"/>
    </source>
</evidence>
<dbReference type="Proteomes" id="UP000001699">
    <property type="component" value="Unassembled WGS sequence"/>
</dbReference>
<proteinExistence type="predicted"/>
<organism evidence="3 4">
    <name type="scientific">Aspergillus fumigatus (strain CBS 144.89 / FGSC A1163 / CEA10)</name>
    <name type="common">Neosartorya fumigata</name>
    <dbReference type="NCBI Taxonomy" id="451804"/>
    <lineage>
        <taxon>Eukaryota</taxon>
        <taxon>Fungi</taxon>
        <taxon>Dikarya</taxon>
        <taxon>Ascomycota</taxon>
        <taxon>Pezizomycotina</taxon>
        <taxon>Eurotiomycetes</taxon>
        <taxon>Eurotiomycetidae</taxon>
        <taxon>Eurotiales</taxon>
        <taxon>Aspergillaceae</taxon>
        <taxon>Aspergillus</taxon>
        <taxon>Aspergillus subgen. Fumigati</taxon>
    </lineage>
</organism>
<dbReference type="AlphaFoldDB" id="B0Y8X2"/>
<evidence type="ECO:0000313" key="4">
    <source>
        <dbReference type="Proteomes" id="UP000001699"/>
    </source>
</evidence>
<evidence type="ECO:0000313" key="3">
    <source>
        <dbReference type="EMBL" id="EDP49853.1"/>
    </source>
</evidence>
<feature type="region of interest" description="Disordered" evidence="2">
    <location>
        <begin position="649"/>
        <end position="668"/>
    </location>
</feature>
<evidence type="ECO:0000256" key="1">
    <source>
        <dbReference type="SAM" id="Coils"/>
    </source>
</evidence>
<feature type="region of interest" description="Disordered" evidence="2">
    <location>
        <begin position="883"/>
        <end position="935"/>
    </location>
</feature>
<sequence>MPHLQFTQVETRLASERHLKYQGTAKVGLDEITFHPTSTTKVDEAKLDRLRRIFRKEGCRRLDVRNHATAVVSKTHLDKTLGDAHVSASALLTNPPSSFPTLRFGVGQLQCLHGQHRIRIGRELLPPGDRWCEHNARFRKRWLSRLSANKEKRLKALLAHDEFRDAFDELLAVPGLWGGLRIGSLGKLIAAKCDEEIVSYLNFIREFWFSIVDGVPAALMRIDQRTVEKLQLHAPGVSQEDSRTVQGLVLSGQIFSGFSAPEREAIWGKLRSFDRLVPSLYTFFEDLKYFTACAECIQRLLVTNKNHPTVYTTMGHMFQSTDSDGDQCLVQVSESRFRRVTGTWDERLDLGYRVLWLFAMRHYPQMAKDTRRDGLLAKAPSEKADEAVIYEMAALARKLGFRSTQISGLLSRSPDRQIAHAALLKARKPERYRYDPERLERLIDRISACFSEAIAGEMAPAPELIADPVLLSSSRCGLPQRRVHQQDLPFLFLDRLDVNAGWGGEQISSLFVRRCVYLAFFGASPGRLGQSQEFIPEAASPLFNAIDSHIDEQGPEAAELGQLQRDAIDRAAEIEQLHKNAEITATEQQRLARELEFAQEATRMGAVERERLREEAESMSKKQAATIEQLQAQLKEQAVAYERLKDIAERQEQQQEDSQSAATAGQKRIREMERRLQEETIRATEQHNLWQQAEAGLRSEAEGRSAEHARIQEADTIRTELSAEIQILREQHAAECKRLRQAVTEYETENKRLRVVVEKASDYVYDGLIPSSVLLNKDPGPGKPVTITLMLFEESSWKRLRTMKLSTSDLGDLQRFLYQQKNKYIRDSPSRELQFYNIDFRSMPIGVCLAAATEDYTVLMSVEDLSNANEQHTAVRQILGITRRNPEAEELPPDMGQSRVTPNERREGPSTASVEAVETEADRPEKKKARQKKAT</sequence>
<feature type="coiled-coil region" evidence="1">
    <location>
        <begin position="711"/>
        <end position="756"/>
    </location>
</feature>
<keyword evidence="1" id="KW-0175">Coiled coil</keyword>
<dbReference type="InterPro" id="IPR022198">
    <property type="entry name" value="DUF3723"/>
</dbReference>
<name>B0Y8X2_ASPFC</name>
<reference evidence="3 4" key="1">
    <citation type="journal article" date="2008" name="PLoS Genet.">
        <title>Genomic islands in the pathogenic filamentous fungus Aspergillus fumigatus.</title>
        <authorList>
            <person name="Fedorova N.D."/>
            <person name="Khaldi N."/>
            <person name="Joardar V.S."/>
            <person name="Maiti R."/>
            <person name="Amedeo P."/>
            <person name="Anderson M.J."/>
            <person name="Crabtree J."/>
            <person name="Silva J.C."/>
            <person name="Badger J.H."/>
            <person name="Albarraq A."/>
            <person name="Angiuoli S."/>
            <person name="Bussey H."/>
            <person name="Bowyer P."/>
            <person name="Cotty P.J."/>
            <person name="Dyer P.S."/>
            <person name="Egan A."/>
            <person name="Galens K."/>
            <person name="Fraser-Liggett C.M."/>
            <person name="Haas B.J."/>
            <person name="Inman J.M."/>
            <person name="Kent R."/>
            <person name="Lemieux S."/>
            <person name="Malavazi I."/>
            <person name="Orvis J."/>
            <person name="Roemer T."/>
            <person name="Ronning C.M."/>
            <person name="Sundaram J.P."/>
            <person name="Sutton G."/>
            <person name="Turner G."/>
            <person name="Venter J.C."/>
            <person name="White O.R."/>
            <person name="Whitty B.R."/>
            <person name="Youngman P."/>
            <person name="Wolfe K.H."/>
            <person name="Goldman G.H."/>
            <person name="Wortman J.R."/>
            <person name="Jiang B."/>
            <person name="Denning D.W."/>
            <person name="Nierman W.C."/>
        </authorList>
    </citation>
    <scope>NUCLEOTIDE SEQUENCE [LARGE SCALE GENOMIC DNA]</scope>
    <source>
        <strain evidence="4">CBS 144.89 / FGSC A1163 / CEA10</strain>
    </source>
</reference>
<dbReference type="EMBL" id="DS499599">
    <property type="protein sequence ID" value="EDP49853.1"/>
    <property type="molecule type" value="Genomic_DNA"/>
</dbReference>
<keyword evidence="4" id="KW-1185">Reference proteome</keyword>
<dbReference type="Pfam" id="PF12520">
    <property type="entry name" value="DUF3723"/>
    <property type="match status" value="2"/>
</dbReference>
<feature type="compositionally biased region" description="Basic residues" evidence="2">
    <location>
        <begin position="926"/>
        <end position="935"/>
    </location>
</feature>
<dbReference type="OrthoDB" id="4227485at2759"/>
<dbReference type="HOGENOM" id="CLU_004286_6_1_1"/>
<protein>
    <submittedName>
        <fullName evidence="3">Uncharacterized protein</fullName>
    </submittedName>
</protein>
<accession>B0Y8X2</accession>
<gene>
    <name evidence="3" type="ORF">AFUB_078860</name>
</gene>